<evidence type="ECO:0000313" key="3">
    <source>
        <dbReference type="EMBL" id="MBY8823174.1"/>
    </source>
</evidence>
<dbReference type="InterPro" id="IPR025159">
    <property type="entry name" value="AbiEi_N"/>
</dbReference>
<comment type="caution">
    <text evidence="3">The sequence shown here is derived from an EMBL/GenBank/DDBJ whole genome shotgun (WGS) entry which is preliminary data.</text>
</comment>
<dbReference type="Pfam" id="PF13338">
    <property type="entry name" value="AbiEi_4"/>
    <property type="match status" value="1"/>
</dbReference>
<feature type="domain" description="AbiEi antitoxin N-terminal" evidence="2">
    <location>
        <begin position="39"/>
        <end position="81"/>
    </location>
</feature>
<accession>A0ABS7PQC8</accession>
<evidence type="ECO:0000259" key="2">
    <source>
        <dbReference type="Pfam" id="PF13338"/>
    </source>
</evidence>
<reference evidence="3 4" key="1">
    <citation type="submission" date="2021-08" db="EMBL/GenBank/DDBJ databases">
        <authorList>
            <person name="Tuo L."/>
        </authorList>
    </citation>
    <scope>NUCLEOTIDE SEQUENCE [LARGE SCALE GENOMIC DNA]</scope>
    <source>
        <strain evidence="3 4">JCM 31229</strain>
    </source>
</reference>
<protein>
    <submittedName>
        <fullName evidence="3">Type IV toxin-antitoxin system AbiEi family antitoxin domain-containing protein</fullName>
    </submittedName>
</protein>
<name>A0ABS7PQC8_9SPHN</name>
<sequence length="87" mass="10015">MAVESSPQLPKRRKRDRDREERIRLAGGSKPSLREKAYAFARERATVRTYDFTAIGIPRHYLAWMCEEGLLVKVGYGVYRAADREAA</sequence>
<keyword evidence="4" id="KW-1185">Reference proteome</keyword>
<proteinExistence type="predicted"/>
<gene>
    <name evidence="3" type="ORF">K7G82_12785</name>
</gene>
<evidence type="ECO:0000313" key="4">
    <source>
        <dbReference type="Proteomes" id="UP000706039"/>
    </source>
</evidence>
<dbReference type="EMBL" id="JAINVV010000004">
    <property type="protein sequence ID" value="MBY8823174.1"/>
    <property type="molecule type" value="Genomic_DNA"/>
</dbReference>
<feature type="region of interest" description="Disordered" evidence="1">
    <location>
        <begin position="1"/>
        <end position="28"/>
    </location>
</feature>
<organism evidence="3 4">
    <name type="scientific">Sphingomonas colocasiae</name>
    <dbReference type="NCBI Taxonomy" id="1848973"/>
    <lineage>
        <taxon>Bacteria</taxon>
        <taxon>Pseudomonadati</taxon>
        <taxon>Pseudomonadota</taxon>
        <taxon>Alphaproteobacteria</taxon>
        <taxon>Sphingomonadales</taxon>
        <taxon>Sphingomonadaceae</taxon>
        <taxon>Sphingomonas</taxon>
    </lineage>
</organism>
<evidence type="ECO:0000256" key="1">
    <source>
        <dbReference type="SAM" id="MobiDB-lite"/>
    </source>
</evidence>
<dbReference type="Proteomes" id="UP000706039">
    <property type="component" value="Unassembled WGS sequence"/>
</dbReference>